<feature type="domain" description="Acyl-CoA dehydrogenase/oxidase C-terminal" evidence="7">
    <location>
        <begin position="237"/>
        <end position="385"/>
    </location>
</feature>
<dbReference type="Proteomes" id="UP000198741">
    <property type="component" value="Chromosome I"/>
</dbReference>
<keyword evidence="3 6" id="KW-0285">Flavoprotein</keyword>
<evidence type="ECO:0000256" key="5">
    <source>
        <dbReference type="ARBA" id="ARBA00023002"/>
    </source>
</evidence>
<feature type="domain" description="Acyl-CoA oxidase/dehydrogenase middle" evidence="8">
    <location>
        <begin position="131"/>
        <end position="225"/>
    </location>
</feature>
<dbReference type="PROSITE" id="PS00072">
    <property type="entry name" value="ACYL_COA_DH_1"/>
    <property type="match status" value="1"/>
</dbReference>
<dbReference type="PROSITE" id="PS00073">
    <property type="entry name" value="ACYL_COA_DH_2"/>
    <property type="match status" value="1"/>
</dbReference>
<evidence type="ECO:0000256" key="3">
    <source>
        <dbReference type="ARBA" id="ARBA00022630"/>
    </source>
</evidence>
<evidence type="ECO:0000256" key="1">
    <source>
        <dbReference type="ARBA" id="ARBA00001974"/>
    </source>
</evidence>
<dbReference type="STRING" id="1090615.SAMN04515671_2454"/>
<evidence type="ECO:0000256" key="2">
    <source>
        <dbReference type="ARBA" id="ARBA00009347"/>
    </source>
</evidence>
<dbReference type="OrthoDB" id="8876745at2"/>
<dbReference type="SUPFAM" id="SSF56645">
    <property type="entry name" value="Acyl-CoA dehydrogenase NM domain-like"/>
    <property type="match status" value="1"/>
</dbReference>
<dbReference type="InterPro" id="IPR009075">
    <property type="entry name" value="AcylCo_DH/oxidase_C"/>
</dbReference>
<keyword evidence="11" id="KW-1185">Reference proteome</keyword>
<dbReference type="InterPro" id="IPR006089">
    <property type="entry name" value="Acyl-CoA_DH_CS"/>
</dbReference>
<comment type="cofactor">
    <cofactor evidence="1 6">
        <name>FAD</name>
        <dbReference type="ChEBI" id="CHEBI:57692"/>
    </cofactor>
</comment>
<dbReference type="Gene3D" id="2.40.110.10">
    <property type="entry name" value="Butyryl-CoA Dehydrogenase, subunit A, domain 2"/>
    <property type="match status" value="1"/>
</dbReference>
<reference evidence="10 11" key="1">
    <citation type="submission" date="2016-10" db="EMBL/GenBank/DDBJ databases">
        <authorList>
            <person name="de Groot N.N."/>
        </authorList>
    </citation>
    <scope>NUCLEOTIDE SEQUENCE [LARGE SCALE GENOMIC DNA]</scope>
    <source>
        <strain evidence="11">P4-7,KCTC 19426,CECT 7604</strain>
    </source>
</reference>
<dbReference type="InterPro" id="IPR006091">
    <property type="entry name" value="Acyl-CoA_Oxase/DH_mid-dom"/>
</dbReference>
<accession>A0A1H0NR68</accession>
<dbReference type="FunFam" id="2.40.110.10:FF:000001">
    <property type="entry name" value="Acyl-CoA dehydrogenase, mitochondrial"/>
    <property type="match status" value="1"/>
</dbReference>
<dbReference type="Pfam" id="PF02771">
    <property type="entry name" value="Acyl-CoA_dh_N"/>
    <property type="match status" value="1"/>
</dbReference>
<evidence type="ECO:0000256" key="6">
    <source>
        <dbReference type="RuleBase" id="RU362125"/>
    </source>
</evidence>
<dbReference type="PIRSF" id="PIRSF016578">
    <property type="entry name" value="HsaA"/>
    <property type="match status" value="1"/>
</dbReference>
<keyword evidence="5 6" id="KW-0560">Oxidoreductase</keyword>
<dbReference type="Pfam" id="PF02770">
    <property type="entry name" value="Acyl-CoA_dh_M"/>
    <property type="match status" value="1"/>
</dbReference>
<dbReference type="SUPFAM" id="SSF47203">
    <property type="entry name" value="Acyl-CoA dehydrogenase C-terminal domain-like"/>
    <property type="match status" value="1"/>
</dbReference>
<evidence type="ECO:0000259" key="7">
    <source>
        <dbReference type="Pfam" id="PF00441"/>
    </source>
</evidence>
<name>A0A1H0NR68_9ACTN</name>
<dbReference type="InterPro" id="IPR013786">
    <property type="entry name" value="AcylCoA_DH/ox_N"/>
</dbReference>
<dbReference type="Gene3D" id="1.10.540.10">
    <property type="entry name" value="Acyl-CoA dehydrogenase/oxidase, N-terminal domain"/>
    <property type="match status" value="1"/>
</dbReference>
<dbReference type="AlphaFoldDB" id="A0A1H0NR68"/>
<sequence>MVIPLAPAVIDRELPSEEAFDLLALTRDLVRGELLPQVNAAESAGAFPRAVFTTLGEAGLLSLPYPHRYGGGEQPAVVYLQVVEELARAWLGVAMGVSVHVLSCHGLVNYGTDEQKDRWLPDLLGGRLLGAYCLSEPQGGSDPGAMLTSAVRDGDTYVINGEKAWITHGPVADFYLLMARTGEPGPRGISSFLVPGGTPGIEAGINERKMGVRSSVTSSVRFENVRIDADRRLGAEGKGFAIAMSALDSGRLGIAACAVGLAQAALDVAAEYARTRRAFGSLISDFQGVSFLLADAASKIASARQLYLYAARRKDVGKSFSTEAAMAKLIATDMAMAVTTDMVQVLGGAGYVEDYPVERYMREAKLLQIVEGTNQIQRLVIARSLNRITREARNRATGETS</sequence>
<feature type="domain" description="Acyl-CoA dehydrogenase/oxidase N-terminal" evidence="9">
    <location>
        <begin position="17"/>
        <end position="126"/>
    </location>
</feature>
<evidence type="ECO:0000259" key="9">
    <source>
        <dbReference type="Pfam" id="PF02771"/>
    </source>
</evidence>
<dbReference type="PANTHER" id="PTHR43884">
    <property type="entry name" value="ACYL-COA DEHYDROGENASE"/>
    <property type="match status" value="1"/>
</dbReference>
<dbReference type="PANTHER" id="PTHR43884:SF12">
    <property type="entry name" value="ISOVALERYL-COA DEHYDROGENASE, MITOCHONDRIAL-RELATED"/>
    <property type="match status" value="1"/>
</dbReference>
<dbReference type="Pfam" id="PF00441">
    <property type="entry name" value="Acyl-CoA_dh_1"/>
    <property type="match status" value="1"/>
</dbReference>
<dbReference type="InterPro" id="IPR037069">
    <property type="entry name" value="AcylCoA_DH/ox_N_sf"/>
</dbReference>
<dbReference type="InterPro" id="IPR036250">
    <property type="entry name" value="AcylCo_DH-like_C"/>
</dbReference>
<evidence type="ECO:0000259" key="8">
    <source>
        <dbReference type="Pfam" id="PF02770"/>
    </source>
</evidence>
<evidence type="ECO:0000256" key="4">
    <source>
        <dbReference type="ARBA" id="ARBA00022827"/>
    </source>
</evidence>
<protein>
    <submittedName>
        <fullName evidence="10">Acyl-CoA dehydrogenase</fullName>
    </submittedName>
</protein>
<dbReference type="FunFam" id="1.20.140.10:FF:000004">
    <property type="entry name" value="Acyl-CoA dehydrogenase FadE25"/>
    <property type="match status" value="1"/>
</dbReference>
<dbReference type="Gene3D" id="1.20.140.10">
    <property type="entry name" value="Butyryl-CoA Dehydrogenase, subunit A, domain 3"/>
    <property type="match status" value="1"/>
</dbReference>
<keyword evidence="4 6" id="KW-0274">FAD</keyword>
<dbReference type="InterPro" id="IPR009100">
    <property type="entry name" value="AcylCoA_DH/oxidase_NM_dom_sf"/>
</dbReference>
<dbReference type="GO" id="GO:0050660">
    <property type="term" value="F:flavin adenine dinucleotide binding"/>
    <property type="evidence" value="ECO:0007669"/>
    <property type="project" value="InterPro"/>
</dbReference>
<organism evidence="10 11">
    <name type="scientific">Nakamurella panacisegetis</name>
    <dbReference type="NCBI Taxonomy" id="1090615"/>
    <lineage>
        <taxon>Bacteria</taxon>
        <taxon>Bacillati</taxon>
        <taxon>Actinomycetota</taxon>
        <taxon>Actinomycetes</taxon>
        <taxon>Nakamurellales</taxon>
        <taxon>Nakamurellaceae</taxon>
        <taxon>Nakamurella</taxon>
    </lineage>
</organism>
<evidence type="ECO:0000313" key="10">
    <source>
        <dbReference type="EMBL" id="SDO95149.1"/>
    </source>
</evidence>
<dbReference type="EMBL" id="LT629710">
    <property type="protein sequence ID" value="SDO95149.1"/>
    <property type="molecule type" value="Genomic_DNA"/>
</dbReference>
<gene>
    <name evidence="10" type="ORF">SAMN04515671_2454</name>
</gene>
<dbReference type="InterPro" id="IPR046373">
    <property type="entry name" value="Acyl-CoA_Oxase/DH_mid-dom_sf"/>
</dbReference>
<evidence type="ECO:0000313" key="11">
    <source>
        <dbReference type="Proteomes" id="UP000198741"/>
    </source>
</evidence>
<proteinExistence type="inferred from homology"/>
<dbReference type="GO" id="GO:0003995">
    <property type="term" value="F:acyl-CoA dehydrogenase activity"/>
    <property type="evidence" value="ECO:0007669"/>
    <property type="project" value="InterPro"/>
</dbReference>
<comment type="similarity">
    <text evidence="2 6">Belongs to the acyl-CoA dehydrogenase family.</text>
</comment>